<name>A0A2K4ZMR2_9FIRM</name>
<evidence type="ECO:0000313" key="2">
    <source>
        <dbReference type="Proteomes" id="UP000236311"/>
    </source>
</evidence>
<gene>
    <name evidence="1" type="ORF">AMURIS_04478</name>
</gene>
<sequence length="1445" mass="169607">MQINWESFATHNHDIRGIWFKFEDLCRQLFANENLSGNKQFRYLHANPNNHGLETEPIYDETNKRWIGFQAKFFDQDVHYEQIKHSAEKIVEYYTGKDGVVDLVYLFCNKAITSTAKQYVNAVECLIKANIDVQLVTDTAVLDLIRNKYPYLGLYYFGNHTIQQEWFATHTSYMLDELGERYNRDFNVGTVFSDELSLFIHDRRAAEYLNAKKTVLLDEISELLYRSSKRDYLRKLEEVVSALPDVNIETLYHSIEWNSTVRLAVATFLDNFGEELKKLEAERDRQYILSCDSEKEREEALKEYHKLGSKIRDIDILINLPNRIEISEREKQLLYGDILTIYGKAGIGKSQLLASKTQSLLDEGRIGVLLVAGIYFTDDPVHEQIMKNLRLDYSFEDLIDILETIGERDNCIVPIFIDALNETWNRKLWKSGLPAIIDKIKENPMVKLILSYRPEYEKLILPDSFLEGRGDIVTMLHRGFEDNSLSAAREFLNHYNIPFTPLEYFGYEMSNPLFLTLYCKTYNGEEVSLPILYDRVIEHANSNISRVLRVELRQKGYTEDDDILSPLIMEIAEWLVSHDERTISQKALAQLVFWTEYGLNAVPFVRHLVKEHILHDSIFDGKETLYFAFDQMNDYYCAKAIMKRRQSKDEVRRYLFEKILGIKNGEMGNSWNIDLFVNACALYAAKYGEECIDIIDDLENSDDKWQVFSRYIDSFQWRDTRYIPTSHFRDLLKKHPCSPEDLWPMLIGNSVKVSHPFNADFLHHFLLSYKLNKRDYLWTIYINELTEDDNNRIVQLIQMYDKGEKLEISNEKQIELLLTLFGWILTSSNRWLRDYTSKAMIEILKEHFHLCQIILEKFKNVNDPYIIQRLYGIVFGACCKRIDRKDFQTLAEYVYHTVFDQEKVYPDILLRDYARLIIERFLYEAPEYTGMIDREIIIPPYNSDPIPEIEDQHYLEKEYNGAMYWLMHSMRFEGMGMYGDFGRYVFQSALHNFDVDDKKIFNYAVYYIQTELGFSEEYFEEHDRHCGGYGRNQTIKIERIGKKYQWITMYNMLARISDHCKKIDSWNYSEKEDVQFEGAWELYVRDFDPTLNQNFMTCDAAPKFDVLEELLSKGKEENKTADISTADAQEVWLETKGIFFDELKDTLILTDHHGIKWICLTKYCDTGRKDLNTEKLLVWSWLYAYFVSPEQADELFQCAGNGQSVITHDTASHHETSSVFNREYPWSPSCKELNAYAWVDAQIKTGEYETVKEIIEVPDISLIEALFCKYGGLIEDKEQKEEEFVEDGEEDFEIPAIQFEEKIRKREIEKEIGKILHATTDLLWEAEYDATKENAISQSLPCSKLIETMSLRQQQEDGFYYDANGMLAAFDTDLTQKVNSVIVRKDILDTFLSKTGMKLVWLVDAEKEIHAGDYSIIKWSDWEAVLIYEGDSIAGEIHRLQGKES</sequence>
<reference evidence="1 2" key="1">
    <citation type="submission" date="2018-01" db="EMBL/GenBank/DDBJ databases">
        <authorList>
            <person name="Gaut B.S."/>
            <person name="Morton B.R."/>
            <person name="Clegg M.T."/>
            <person name="Duvall M.R."/>
        </authorList>
    </citation>
    <scope>NUCLEOTIDE SEQUENCE [LARGE SCALE GENOMIC DNA]</scope>
    <source>
        <strain evidence="1">GP69</strain>
    </source>
</reference>
<organism evidence="1 2">
    <name type="scientific">Acetatifactor muris</name>
    <dbReference type="NCBI Taxonomy" id="879566"/>
    <lineage>
        <taxon>Bacteria</taxon>
        <taxon>Bacillati</taxon>
        <taxon>Bacillota</taxon>
        <taxon>Clostridia</taxon>
        <taxon>Lachnospirales</taxon>
        <taxon>Lachnospiraceae</taxon>
        <taxon>Acetatifactor</taxon>
    </lineage>
</organism>
<evidence type="ECO:0008006" key="3">
    <source>
        <dbReference type="Google" id="ProtNLM"/>
    </source>
</evidence>
<evidence type="ECO:0000313" key="1">
    <source>
        <dbReference type="EMBL" id="SOY31730.1"/>
    </source>
</evidence>
<keyword evidence="2" id="KW-1185">Reference proteome</keyword>
<accession>A0A2K4ZMR2</accession>
<protein>
    <recommendedName>
        <fullName evidence="3">ATP-binding protein</fullName>
    </recommendedName>
</protein>
<proteinExistence type="predicted"/>
<dbReference type="EMBL" id="OFSM01000030">
    <property type="protein sequence ID" value="SOY31730.1"/>
    <property type="molecule type" value="Genomic_DNA"/>
</dbReference>
<dbReference type="Proteomes" id="UP000236311">
    <property type="component" value="Unassembled WGS sequence"/>
</dbReference>